<dbReference type="EMBL" id="ATIB01000069">
    <property type="protein sequence ID" value="EQB00514.1"/>
    <property type="molecule type" value="Genomic_DNA"/>
</dbReference>
<dbReference type="NCBIfam" id="NF033580">
    <property type="entry name" value="transpos_IS5_3"/>
    <property type="match status" value="1"/>
</dbReference>
<dbReference type="GO" id="GO:0003677">
    <property type="term" value="F:DNA binding"/>
    <property type="evidence" value="ECO:0007669"/>
    <property type="project" value="InterPro"/>
</dbReference>
<evidence type="ECO:0000313" key="4">
    <source>
        <dbReference type="EMBL" id="EQB00514.1"/>
    </source>
</evidence>
<dbReference type="PANTHER" id="PTHR30007:SF0">
    <property type="entry name" value="TRANSPOSASE"/>
    <property type="match status" value="1"/>
</dbReference>
<protein>
    <submittedName>
        <fullName evidence="4">Transposase IS4</fullName>
    </submittedName>
</protein>
<evidence type="ECO:0000256" key="1">
    <source>
        <dbReference type="SAM" id="MobiDB-lite"/>
    </source>
</evidence>
<proteinExistence type="predicted"/>
<dbReference type="PANTHER" id="PTHR30007">
    <property type="entry name" value="PHP DOMAIN PROTEIN"/>
    <property type="match status" value="1"/>
</dbReference>
<organism evidence="4 5">
    <name type="scientific">Sphingobium baderi LL03</name>
    <dbReference type="NCBI Taxonomy" id="1114964"/>
    <lineage>
        <taxon>Bacteria</taxon>
        <taxon>Pseudomonadati</taxon>
        <taxon>Pseudomonadota</taxon>
        <taxon>Alphaproteobacteria</taxon>
        <taxon>Sphingomonadales</taxon>
        <taxon>Sphingomonadaceae</taxon>
        <taxon>Sphingobium</taxon>
    </lineage>
</organism>
<dbReference type="Proteomes" id="UP000015524">
    <property type="component" value="Unassembled WGS sequence"/>
</dbReference>
<reference evidence="4 5" key="1">
    <citation type="journal article" date="2013" name="Genome Announc.">
        <title>Draft Genome Sequence of a Hexachlorocyclohexane-Degrading Bacterium, Sphingobium baderi Strain LL03T.</title>
        <authorList>
            <person name="Kaur J."/>
            <person name="Verma H."/>
            <person name="Tripathi C."/>
            <person name="Khurana J.P."/>
            <person name="Lal R."/>
        </authorList>
    </citation>
    <scope>NUCLEOTIDE SEQUENCE [LARGE SCALE GENOMIC DNA]</scope>
    <source>
        <strain evidence="4 5">LL03</strain>
    </source>
</reference>
<sequence length="156" mass="17178">MIDSQSVKTTEAGGPRGYDAGKKVMGRKRHAMVDTDGRALELLIHAGDVQDRDGAIPLLQQSRHRHPFVSKAFADSAYSAARVINATSISIEIVRKIAGQVGFTVHPRRWVVERTFAWLGRNRRLAKDFEATLSSATAFLYAAAAMVLVRRMARAS</sequence>
<feature type="transmembrane region" description="Helical" evidence="2">
    <location>
        <begin position="131"/>
        <end position="149"/>
    </location>
</feature>
<dbReference type="AlphaFoldDB" id="T0HSI3"/>
<evidence type="ECO:0000313" key="5">
    <source>
        <dbReference type="Proteomes" id="UP000015524"/>
    </source>
</evidence>
<feature type="region of interest" description="Disordered" evidence="1">
    <location>
        <begin position="1"/>
        <end position="23"/>
    </location>
</feature>
<dbReference type="eggNOG" id="COG3293">
    <property type="taxonomic scope" value="Bacteria"/>
</dbReference>
<dbReference type="GO" id="GO:0004803">
    <property type="term" value="F:transposase activity"/>
    <property type="evidence" value="ECO:0007669"/>
    <property type="project" value="InterPro"/>
</dbReference>
<dbReference type="Pfam" id="PF01609">
    <property type="entry name" value="DDE_Tnp_1"/>
    <property type="match status" value="1"/>
</dbReference>
<dbReference type="InterPro" id="IPR002559">
    <property type="entry name" value="Transposase_11"/>
</dbReference>
<gene>
    <name evidence="4" type="ORF">L485_13315</name>
</gene>
<accession>T0HSI3</accession>
<evidence type="ECO:0000256" key="2">
    <source>
        <dbReference type="SAM" id="Phobius"/>
    </source>
</evidence>
<dbReference type="PATRIC" id="fig|1114964.3.peg.2607"/>
<keyword evidence="2" id="KW-0812">Transmembrane</keyword>
<keyword evidence="5" id="KW-1185">Reference proteome</keyword>
<keyword evidence="2" id="KW-0472">Membrane</keyword>
<dbReference type="GO" id="GO:0006313">
    <property type="term" value="P:DNA transposition"/>
    <property type="evidence" value="ECO:0007669"/>
    <property type="project" value="InterPro"/>
</dbReference>
<comment type="caution">
    <text evidence="4">The sequence shown here is derived from an EMBL/GenBank/DDBJ whole genome shotgun (WGS) entry which is preliminary data.</text>
</comment>
<keyword evidence="2" id="KW-1133">Transmembrane helix</keyword>
<evidence type="ECO:0000259" key="3">
    <source>
        <dbReference type="Pfam" id="PF01609"/>
    </source>
</evidence>
<feature type="domain" description="Transposase IS4-like" evidence="3">
    <location>
        <begin position="2"/>
        <end position="146"/>
    </location>
</feature>
<name>T0HSI3_9SPHN</name>